<dbReference type="AlphaFoldDB" id="A0A5C5X7W6"/>
<sequence precursor="true">MIFLRIVFCLLVMPALLLSSAYGAGQVELTTPEGTYVGKPLVHDRGLSWLAHSDGSYSRIELQKVTGARKYPDPFRAESSIAMRTRLQKELGHDYEVATRGQFVVAGPKGRAKKYAELLDKMARAFSLYASRRKLPTIRAEFPLLVQVFSKRSEFDAYCESDEVPPNGLIRGYYHPSTNRIALYERPSQTPKYRTVPTRRNSRSTDSELDPAMVQTLLHEGIHQLAFNSGLHSRIGANPRWVVEGFAEMMEGDGTFDEKQFRGEAALNPQRLHHFRAYLSQARQETISQFIADDEVYFRRKILNAYSQAWALSYFLAETRPSKYAAYLKIISTRDSLDREYSATERLSDFRKAFGNDIDWLEVQFVRFIEGL</sequence>
<proteinExistence type="predicted"/>
<reference evidence="4 5" key="1">
    <citation type="submission" date="2019-02" db="EMBL/GenBank/DDBJ databases">
        <title>Deep-cultivation of Planctomycetes and their phenomic and genomic characterization uncovers novel biology.</title>
        <authorList>
            <person name="Wiegand S."/>
            <person name="Jogler M."/>
            <person name="Boedeker C."/>
            <person name="Pinto D."/>
            <person name="Vollmers J."/>
            <person name="Rivas-Marin E."/>
            <person name="Kohn T."/>
            <person name="Peeters S.H."/>
            <person name="Heuer A."/>
            <person name="Rast P."/>
            <person name="Oberbeckmann S."/>
            <person name="Bunk B."/>
            <person name="Jeske O."/>
            <person name="Meyerdierks A."/>
            <person name="Storesund J.E."/>
            <person name="Kallscheuer N."/>
            <person name="Luecker S."/>
            <person name="Lage O.M."/>
            <person name="Pohl T."/>
            <person name="Merkel B.J."/>
            <person name="Hornburger P."/>
            <person name="Mueller R.-W."/>
            <person name="Bruemmer F."/>
            <person name="Labrenz M."/>
            <person name="Spormann A.M."/>
            <person name="Op Den Camp H."/>
            <person name="Overmann J."/>
            <person name="Amann R."/>
            <person name="Jetten M.S.M."/>
            <person name="Mascher T."/>
            <person name="Medema M.H."/>
            <person name="Devos D.P."/>
            <person name="Kaster A.-K."/>
            <person name="Ovreas L."/>
            <person name="Rohde M."/>
            <person name="Galperin M.Y."/>
            <person name="Jogler C."/>
        </authorList>
    </citation>
    <scope>NUCLEOTIDE SEQUENCE [LARGE SCALE GENOMIC DNA]</scope>
    <source>
        <strain evidence="4 5">KOR42</strain>
    </source>
</reference>
<dbReference type="Pfam" id="PF07607">
    <property type="entry name" value="DUF1570"/>
    <property type="match status" value="1"/>
</dbReference>
<evidence type="ECO:0000259" key="3">
    <source>
        <dbReference type="Pfam" id="PF07607"/>
    </source>
</evidence>
<name>A0A5C5X7W6_9PLAN</name>
<comment type="caution">
    <text evidence="4">The sequence shown here is derived from an EMBL/GenBank/DDBJ whole genome shotgun (WGS) entry which is preliminary data.</text>
</comment>
<evidence type="ECO:0000313" key="5">
    <source>
        <dbReference type="Proteomes" id="UP000317243"/>
    </source>
</evidence>
<evidence type="ECO:0000256" key="2">
    <source>
        <dbReference type="SAM" id="SignalP"/>
    </source>
</evidence>
<accession>A0A5C5X7W6</accession>
<dbReference type="InterPro" id="IPR011464">
    <property type="entry name" value="DUF1570"/>
</dbReference>
<feature type="signal peptide" evidence="2">
    <location>
        <begin position="1"/>
        <end position="24"/>
    </location>
</feature>
<protein>
    <recommendedName>
        <fullName evidence="3">DUF1570 domain-containing protein</fullName>
    </recommendedName>
</protein>
<dbReference type="Proteomes" id="UP000317243">
    <property type="component" value="Unassembled WGS sequence"/>
</dbReference>
<keyword evidence="2" id="KW-0732">Signal</keyword>
<feature type="chain" id="PRO_5022993923" description="DUF1570 domain-containing protein" evidence="2">
    <location>
        <begin position="25"/>
        <end position="372"/>
    </location>
</feature>
<evidence type="ECO:0000256" key="1">
    <source>
        <dbReference type="SAM" id="MobiDB-lite"/>
    </source>
</evidence>
<keyword evidence="5" id="KW-1185">Reference proteome</keyword>
<dbReference type="OrthoDB" id="291356at2"/>
<evidence type="ECO:0000313" key="4">
    <source>
        <dbReference type="EMBL" id="TWT58205.1"/>
    </source>
</evidence>
<organism evidence="4 5">
    <name type="scientific">Thalassoglobus neptunius</name>
    <dbReference type="NCBI Taxonomy" id="1938619"/>
    <lineage>
        <taxon>Bacteria</taxon>
        <taxon>Pseudomonadati</taxon>
        <taxon>Planctomycetota</taxon>
        <taxon>Planctomycetia</taxon>
        <taxon>Planctomycetales</taxon>
        <taxon>Planctomycetaceae</taxon>
        <taxon>Thalassoglobus</taxon>
    </lineage>
</organism>
<dbReference type="RefSeq" id="WP_146508431.1">
    <property type="nucleotide sequence ID" value="NZ_SIHI01000001.1"/>
</dbReference>
<feature type="domain" description="DUF1570" evidence="3">
    <location>
        <begin position="214"/>
        <end position="338"/>
    </location>
</feature>
<feature type="region of interest" description="Disordered" evidence="1">
    <location>
        <begin position="189"/>
        <end position="208"/>
    </location>
</feature>
<dbReference type="EMBL" id="SIHI01000001">
    <property type="protein sequence ID" value="TWT58205.1"/>
    <property type="molecule type" value="Genomic_DNA"/>
</dbReference>
<gene>
    <name evidence="4" type="ORF">KOR42_15760</name>
</gene>